<evidence type="ECO:0000313" key="6">
    <source>
        <dbReference type="EMBL" id="MBB3904434.1"/>
    </source>
</evidence>
<keyword evidence="8" id="KW-1185">Reference proteome</keyword>
<reference evidence="6 7" key="3">
    <citation type="submission" date="2020-08" db="EMBL/GenBank/DDBJ databases">
        <title>Genomic Encyclopedia of Type Strains, Phase IV (KMG-IV): sequencing the most valuable type-strain genomes for metagenomic binning, comparative biology and taxonomic classification.</title>
        <authorList>
            <person name="Goeker M."/>
        </authorList>
    </citation>
    <scope>NUCLEOTIDE SEQUENCE [LARGE SCALE GENOMIC DNA]</scope>
    <source>
        <strain evidence="6 7">DSM 24105</strain>
    </source>
</reference>
<sequence>MKLSALALAGLLGGVIPASATEQVYRPVSPTFGGNALNGTFLLSTAQAQGYGAKSGQNSPDLSGLNAALSKLGDSTSVATPTIIINGTTIPTNP</sequence>
<evidence type="ECO:0000256" key="2">
    <source>
        <dbReference type="ARBA" id="ARBA00014031"/>
    </source>
</evidence>
<evidence type="ECO:0000256" key="1">
    <source>
        <dbReference type="ARBA" id="ARBA00003989"/>
    </source>
</evidence>
<dbReference type="RefSeq" id="WP_183508256.1">
    <property type="nucleotide sequence ID" value="NZ_BSPG01000006.1"/>
</dbReference>
<proteinExistence type="predicted"/>
<evidence type="ECO:0000313" key="5">
    <source>
        <dbReference type="EMBL" id="GLS43635.1"/>
    </source>
</evidence>
<dbReference type="Pfam" id="PF10614">
    <property type="entry name" value="CsgF"/>
    <property type="match status" value="1"/>
</dbReference>
<protein>
    <recommendedName>
        <fullName evidence="2">Curli production assembly/transport component CsgF</fullName>
    </recommendedName>
</protein>
<dbReference type="InterPro" id="IPR018893">
    <property type="entry name" value="T8SS_CsgF"/>
</dbReference>
<evidence type="ECO:0000313" key="8">
    <source>
        <dbReference type="Proteomes" id="UP001156881"/>
    </source>
</evidence>
<gene>
    <name evidence="5" type="ORF">GCM10007884_16200</name>
    <name evidence="6" type="ORF">GGR33_003953</name>
</gene>
<dbReference type="Proteomes" id="UP000517759">
    <property type="component" value="Unassembled WGS sequence"/>
</dbReference>
<feature type="signal peptide" evidence="4">
    <location>
        <begin position="1"/>
        <end position="20"/>
    </location>
</feature>
<comment type="caution">
    <text evidence="6">The sequence shown here is derived from an EMBL/GenBank/DDBJ whole genome shotgun (WGS) entry which is preliminary data.</text>
</comment>
<dbReference type="AlphaFoldDB" id="A0A7W6AMD4"/>
<name>A0A7W6AMD4_9HYPH</name>
<evidence type="ECO:0000256" key="3">
    <source>
        <dbReference type="ARBA" id="ARBA00022729"/>
    </source>
</evidence>
<evidence type="ECO:0000256" key="4">
    <source>
        <dbReference type="SAM" id="SignalP"/>
    </source>
</evidence>
<dbReference type="Proteomes" id="UP001156881">
    <property type="component" value="Unassembled WGS sequence"/>
</dbReference>
<reference evidence="5" key="4">
    <citation type="submission" date="2023-01" db="EMBL/GenBank/DDBJ databases">
        <title>Draft genome sequence of Methylobacterium brachythecii strain NBRC 107710.</title>
        <authorList>
            <person name="Sun Q."/>
            <person name="Mori K."/>
        </authorList>
    </citation>
    <scope>NUCLEOTIDE SEQUENCE</scope>
    <source>
        <strain evidence="5">NBRC 107710</strain>
    </source>
</reference>
<keyword evidence="3 4" id="KW-0732">Signal</keyword>
<accession>A0A7W6AMD4</accession>
<feature type="chain" id="PRO_5030814659" description="Curli production assembly/transport component CsgF" evidence="4">
    <location>
        <begin position="21"/>
        <end position="94"/>
    </location>
</feature>
<evidence type="ECO:0000313" key="7">
    <source>
        <dbReference type="Proteomes" id="UP000517759"/>
    </source>
</evidence>
<dbReference type="EMBL" id="JACIDN010000007">
    <property type="protein sequence ID" value="MBB3904434.1"/>
    <property type="molecule type" value="Genomic_DNA"/>
</dbReference>
<organism evidence="6 7">
    <name type="scientific">Methylobacterium brachythecii</name>
    <dbReference type="NCBI Taxonomy" id="1176177"/>
    <lineage>
        <taxon>Bacteria</taxon>
        <taxon>Pseudomonadati</taxon>
        <taxon>Pseudomonadota</taxon>
        <taxon>Alphaproteobacteria</taxon>
        <taxon>Hyphomicrobiales</taxon>
        <taxon>Methylobacteriaceae</taxon>
        <taxon>Methylobacterium</taxon>
    </lineage>
</organism>
<dbReference type="EMBL" id="BSPG01000006">
    <property type="protein sequence ID" value="GLS43635.1"/>
    <property type="molecule type" value="Genomic_DNA"/>
</dbReference>
<comment type="function">
    <text evidence="1">May be involved in the biogenesis of curli organelles.</text>
</comment>
<reference evidence="5" key="1">
    <citation type="journal article" date="2014" name="Int. J. Syst. Evol. Microbiol.">
        <title>Complete genome of a new Firmicutes species belonging to the dominant human colonic microbiota ('Ruminococcus bicirculans') reveals two chromosomes and a selective capacity to utilize plant glucans.</title>
        <authorList>
            <consortium name="NISC Comparative Sequencing Program"/>
            <person name="Wegmann U."/>
            <person name="Louis P."/>
            <person name="Goesmann A."/>
            <person name="Henrissat B."/>
            <person name="Duncan S.H."/>
            <person name="Flint H.J."/>
        </authorList>
    </citation>
    <scope>NUCLEOTIDE SEQUENCE</scope>
    <source>
        <strain evidence="5">NBRC 107710</strain>
    </source>
</reference>
<reference evidence="8" key="2">
    <citation type="journal article" date="2019" name="Int. J. Syst. Evol. Microbiol.">
        <title>The Global Catalogue of Microorganisms (GCM) 10K type strain sequencing project: providing services to taxonomists for standard genome sequencing and annotation.</title>
        <authorList>
            <consortium name="The Broad Institute Genomics Platform"/>
            <consortium name="The Broad Institute Genome Sequencing Center for Infectious Disease"/>
            <person name="Wu L."/>
            <person name="Ma J."/>
        </authorList>
    </citation>
    <scope>NUCLEOTIDE SEQUENCE [LARGE SCALE GENOMIC DNA]</scope>
    <source>
        <strain evidence="8">NBRC 107710</strain>
    </source>
</reference>